<keyword evidence="2" id="KW-1185">Reference proteome</keyword>
<evidence type="ECO:0000313" key="1">
    <source>
        <dbReference type="EMBL" id="RYU81868.1"/>
    </source>
</evidence>
<protein>
    <submittedName>
        <fullName evidence="1">T9SS type A sorting domain-containing protein</fullName>
    </submittedName>
</protein>
<gene>
    <name evidence="1" type="ORF">EWM57_05660</name>
</gene>
<dbReference type="InterPro" id="IPR026444">
    <property type="entry name" value="Secre_tail"/>
</dbReference>
<organism evidence="1 2">
    <name type="scientific">Hymenobacter persicinus</name>
    <dbReference type="NCBI Taxonomy" id="2025506"/>
    <lineage>
        <taxon>Bacteria</taxon>
        <taxon>Pseudomonadati</taxon>
        <taxon>Bacteroidota</taxon>
        <taxon>Cytophagia</taxon>
        <taxon>Cytophagales</taxon>
        <taxon>Hymenobacteraceae</taxon>
        <taxon>Hymenobacter</taxon>
    </lineage>
</organism>
<proteinExistence type="predicted"/>
<sequence length="59" mass="5943">MPAAPATVRVVDALGRPVLEVAATGGADLPLHLRGQVPGVYLLSVETAAGVARQALVVQ</sequence>
<reference evidence="1 2" key="1">
    <citation type="submission" date="2019-02" db="EMBL/GenBank/DDBJ databases">
        <title>Bacterial novel species isolated from soil.</title>
        <authorList>
            <person name="Jung H.-Y."/>
        </authorList>
    </citation>
    <scope>NUCLEOTIDE SEQUENCE [LARGE SCALE GENOMIC DNA]</scope>
    <source>
        <strain evidence="1 2">1-3-3-3</strain>
    </source>
</reference>
<evidence type="ECO:0000313" key="2">
    <source>
        <dbReference type="Proteomes" id="UP000294155"/>
    </source>
</evidence>
<dbReference type="AlphaFoldDB" id="A0A4Q5LDX3"/>
<name>A0A4Q5LDX3_9BACT</name>
<accession>A0A4Q5LDX3</accession>
<dbReference type="NCBIfam" id="TIGR04183">
    <property type="entry name" value="Por_Secre_tail"/>
    <property type="match status" value="1"/>
</dbReference>
<comment type="caution">
    <text evidence="1">The sequence shown here is derived from an EMBL/GenBank/DDBJ whole genome shotgun (WGS) entry which is preliminary data.</text>
</comment>
<dbReference type="Proteomes" id="UP000294155">
    <property type="component" value="Unassembled WGS sequence"/>
</dbReference>
<dbReference type="EMBL" id="SEWE01000008">
    <property type="protein sequence ID" value="RYU81868.1"/>
    <property type="molecule type" value="Genomic_DNA"/>
</dbReference>